<evidence type="ECO:0000256" key="3">
    <source>
        <dbReference type="ARBA" id="ARBA00022764"/>
    </source>
</evidence>
<dbReference type="SUPFAM" id="SSF48230">
    <property type="entry name" value="Chondroitin AC/alginate lyase"/>
    <property type="match status" value="1"/>
</dbReference>
<dbReference type="Gene3D" id="1.50.10.100">
    <property type="entry name" value="Chondroitin AC/alginate lyase"/>
    <property type="match status" value="1"/>
</dbReference>
<dbReference type="PANTHER" id="PTHR39210">
    <property type="entry name" value="HEPARIN-SULFATE LYASE"/>
    <property type="match status" value="1"/>
</dbReference>
<protein>
    <recommendedName>
        <fullName evidence="10">Heparin-sulfate lyase N-terminal domain-containing protein</fullName>
    </recommendedName>
</protein>
<keyword evidence="3" id="KW-0574">Periplasm</keyword>
<comment type="subcellular location">
    <subcellularLocation>
        <location evidence="1">Periplasm</location>
    </subcellularLocation>
</comment>
<dbReference type="InterPro" id="IPR008929">
    <property type="entry name" value="Chondroitin_lyas"/>
</dbReference>
<evidence type="ECO:0000313" key="8">
    <source>
        <dbReference type="EMBL" id="BDG01724.1"/>
    </source>
</evidence>
<dbReference type="PANTHER" id="PTHR39210:SF1">
    <property type="entry name" value="HEPARIN-SULFATE LYASE"/>
    <property type="match status" value="1"/>
</dbReference>
<dbReference type="Pfam" id="PF07940">
    <property type="entry name" value="Hepar_II_III_C"/>
    <property type="match status" value="1"/>
</dbReference>
<evidence type="ECO:0000259" key="7">
    <source>
        <dbReference type="Pfam" id="PF16889"/>
    </source>
</evidence>
<dbReference type="EMBL" id="AP025591">
    <property type="protein sequence ID" value="BDG01724.1"/>
    <property type="molecule type" value="Genomic_DNA"/>
</dbReference>
<dbReference type="RefSeq" id="WP_248358499.1">
    <property type="nucleotide sequence ID" value="NZ_AP025591.1"/>
</dbReference>
<evidence type="ECO:0000256" key="4">
    <source>
        <dbReference type="ARBA" id="ARBA00023239"/>
    </source>
</evidence>
<gene>
    <name evidence="8" type="ORF">AMOR_07200</name>
</gene>
<dbReference type="Gene3D" id="2.70.98.70">
    <property type="match status" value="1"/>
</dbReference>
<evidence type="ECO:0000256" key="2">
    <source>
        <dbReference type="ARBA" id="ARBA00022729"/>
    </source>
</evidence>
<feature type="domain" description="Heparin-sulfate lyase N-terminal" evidence="7">
    <location>
        <begin position="140"/>
        <end position="389"/>
    </location>
</feature>
<proteinExistence type="predicted"/>
<evidence type="ECO:0000256" key="1">
    <source>
        <dbReference type="ARBA" id="ARBA00004418"/>
    </source>
</evidence>
<evidence type="ECO:0000256" key="5">
    <source>
        <dbReference type="SAM" id="MobiDB-lite"/>
    </source>
</evidence>
<evidence type="ECO:0000313" key="9">
    <source>
        <dbReference type="Proteomes" id="UP001162891"/>
    </source>
</evidence>
<dbReference type="InterPro" id="IPR012480">
    <property type="entry name" value="Hepar_II_III_C"/>
</dbReference>
<keyword evidence="4" id="KW-0456">Lyase</keyword>
<feature type="compositionally biased region" description="Gly residues" evidence="5">
    <location>
        <begin position="1"/>
        <end position="11"/>
    </location>
</feature>
<reference evidence="9" key="1">
    <citation type="journal article" date="2022" name="Int. J. Syst. Evol. Microbiol.">
        <title>Anaeromyxobacter oryzae sp. nov., Anaeromyxobacter diazotrophicus sp. nov. and Anaeromyxobacter paludicola sp. nov., isolated from paddy soils.</title>
        <authorList>
            <person name="Itoh H."/>
            <person name="Xu Z."/>
            <person name="Mise K."/>
            <person name="Masuda Y."/>
            <person name="Ushijima N."/>
            <person name="Hayakawa C."/>
            <person name="Shiratori Y."/>
            <person name="Senoo K."/>
        </authorList>
    </citation>
    <scope>NUCLEOTIDE SEQUENCE [LARGE SCALE GENOMIC DNA]</scope>
    <source>
        <strain evidence="9">Red232</strain>
    </source>
</reference>
<name>A0ABM7WQI5_9BACT</name>
<keyword evidence="9" id="KW-1185">Reference proteome</keyword>
<dbReference type="InterPro" id="IPR031680">
    <property type="entry name" value="Hepar_II_III_N"/>
</dbReference>
<accession>A0ABM7WQI5</accession>
<dbReference type="Proteomes" id="UP001162891">
    <property type="component" value="Chromosome"/>
</dbReference>
<feature type="domain" description="Heparinase II/III-like C-terminal" evidence="6">
    <location>
        <begin position="454"/>
        <end position="624"/>
    </location>
</feature>
<keyword evidence="2" id="KW-0732">Signal</keyword>
<evidence type="ECO:0008006" key="10">
    <source>
        <dbReference type="Google" id="ProtNLM"/>
    </source>
</evidence>
<sequence length="726" mass="76363">MAASGRGGAGARGSERADVPPDETMAIGYYGFLATRVAPQRLLATAARRAVRGAWNRLAPPLAPPPERLLAVLGCDAPPALATLLARPRPARPAWTAGALRRALERHAPGEVARTVARADAAAEGRLTVYGRVVDARRADGGLDWQRDFVHGGWFVGWAPSGALPPAPELDVKMAWALARGEQWVALAQGAVLDPRHGDDLAAALATSVQDFVRANPVGHGVHWTSAMEAAIRAWNLTVALWILSFRRREPDPALAVDAVRLLVATGRFVLAHLEDDTAVPNNHLVTDWVGLLACAGALPEWPEAPRWRALAVDGLRRAIAEQVNEDGTSFEGSVAYQRFSLELYVAGLLLAHAARTGLGRGYARRLAGLFGATRALLSSSGELPQLGDNDSGHVLAVAARGATEGGYLLPLGAALLRDPSLLVRPGAGDAVEVAWLLGPAALEWVAGARPGPAPRSAVFRDGGFHALRRGPVEAFVSCGPNGQRGIGGHNHNDKLALELFVAGVRAVCDPGMPVYGRDPALRDAFRSTRAHATAVVDGLEQAPLVPGRIFALPEAAGARVVAFSSGEEADHLAGEHRGFVPRAGVVHRRELWAAEAGLVAVDRILGRGTHAIELRWPLASTRARLRRVTGAEAAALARLALLARLRRPVDPEHAVEVPLGGAGRLLVAFACPAGLVPELGPALRARGYGELEDASAILLAGPVACPAALATLFLHLPAEERSPTS</sequence>
<organism evidence="8 9">
    <name type="scientific">Anaeromyxobacter oryzae</name>
    <dbReference type="NCBI Taxonomy" id="2918170"/>
    <lineage>
        <taxon>Bacteria</taxon>
        <taxon>Pseudomonadati</taxon>
        <taxon>Myxococcota</taxon>
        <taxon>Myxococcia</taxon>
        <taxon>Myxococcales</taxon>
        <taxon>Cystobacterineae</taxon>
        <taxon>Anaeromyxobacteraceae</taxon>
        <taxon>Anaeromyxobacter</taxon>
    </lineage>
</organism>
<feature type="region of interest" description="Disordered" evidence="5">
    <location>
        <begin position="1"/>
        <end position="20"/>
    </location>
</feature>
<dbReference type="Pfam" id="PF16889">
    <property type="entry name" value="Hepar_II_III_N"/>
    <property type="match status" value="1"/>
</dbReference>
<evidence type="ECO:0000259" key="6">
    <source>
        <dbReference type="Pfam" id="PF07940"/>
    </source>
</evidence>